<organism evidence="1 2">
    <name type="scientific">Microcystis aeruginosa BLCC-F158</name>
    <dbReference type="NCBI Taxonomy" id="2755316"/>
    <lineage>
        <taxon>Bacteria</taxon>
        <taxon>Bacillati</taxon>
        <taxon>Cyanobacteriota</taxon>
        <taxon>Cyanophyceae</taxon>
        <taxon>Oscillatoriophycideae</taxon>
        <taxon>Chroococcales</taxon>
        <taxon>Microcystaceae</taxon>
        <taxon>Microcystis</taxon>
    </lineage>
</organism>
<dbReference type="AlphaFoldDB" id="A0A841V559"/>
<comment type="caution">
    <text evidence="1">The sequence shown here is derived from an EMBL/GenBank/DDBJ whole genome shotgun (WGS) entry which is preliminary data.</text>
</comment>
<gene>
    <name evidence="1" type="ORF">H0901_12925</name>
</gene>
<feature type="non-terminal residue" evidence="1">
    <location>
        <position position="59"/>
    </location>
</feature>
<reference evidence="1 2" key="1">
    <citation type="submission" date="2020-07" db="EMBL/GenBank/DDBJ databases">
        <title>Genomes of two Microcystis aeruginosa (Cyanobacteria) strains from Florida (USA) with disparate toxicogenic potential.</title>
        <authorList>
            <person name="Lefler F.W."/>
            <person name="Barbosa M."/>
            <person name="Berthold D.E."/>
            <person name="Laughinghouse H.D. IV."/>
        </authorList>
    </citation>
    <scope>NUCLEOTIDE SEQUENCE [LARGE SCALE GENOMIC DNA]</scope>
    <source>
        <strain evidence="1 2">BLCCF158</strain>
    </source>
</reference>
<dbReference type="EMBL" id="JACEGC010000060">
    <property type="protein sequence ID" value="MBC1196140.1"/>
    <property type="molecule type" value="Genomic_DNA"/>
</dbReference>
<proteinExistence type="predicted"/>
<evidence type="ECO:0000313" key="2">
    <source>
        <dbReference type="Proteomes" id="UP000525432"/>
    </source>
</evidence>
<dbReference type="Proteomes" id="UP000525432">
    <property type="component" value="Unassembled WGS sequence"/>
</dbReference>
<evidence type="ECO:0000313" key="1">
    <source>
        <dbReference type="EMBL" id="MBC1196140.1"/>
    </source>
</evidence>
<name>A0A841V559_MICAE</name>
<accession>A0A841V559</accession>
<sequence>MLKIPNKAALLAAVTLLSLPSLPIKPVLAEAPSLGNGILCVARGKTDKGTKIYFYTSVI</sequence>
<protein>
    <submittedName>
        <fullName evidence="1">Uncharacterized protein</fullName>
    </submittedName>
</protein>